<evidence type="ECO:0000313" key="4">
    <source>
        <dbReference type="EMBL" id="MBB4067228.1"/>
    </source>
</evidence>
<evidence type="ECO:0000256" key="3">
    <source>
        <dbReference type="SAM" id="MobiDB-lite"/>
    </source>
</evidence>
<dbReference type="AlphaFoldDB" id="A0A7W6J9E6"/>
<dbReference type="PROSITE" id="PS00330">
    <property type="entry name" value="HEMOLYSIN_CALCIUM"/>
    <property type="match status" value="8"/>
</dbReference>
<dbReference type="InterPro" id="IPR018511">
    <property type="entry name" value="Hemolysin-typ_Ca-bd_CS"/>
</dbReference>
<proteinExistence type="predicted"/>
<comment type="caution">
    <text evidence="4">The sequence shown here is derived from an EMBL/GenBank/DDBJ whole genome shotgun (WGS) entry which is preliminary data.</text>
</comment>
<dbReference type="InterPro" id="IPR011049">
    <property type="entry name" value="Serralysin-like_metalloprot_C"/>
</dbReference>
<accession>A0A7W6J9E6</accession>
<dbReference type="GO" id="GO:0005576">
    <property type="term" value="C:extracellular region"/>
    <property type="evidence" value="ECO:0007669"/>
    <property type="project" value="UniProtKB-SubCell"/>
</dbReference>
<comment type="subcellular location">
    <subcellularLocation>
        <location evidence="1">Secreted</location>
    </subcellularLocation>
</comment>
<evidence type="ECO:0000313" key="5">
    <source>
        <dbReference type="Proteomes" id="UP000528286"/>
    </source>
</evidence>
<dbReference type="PRINTS" id="PR00313">
    <property type="entry name" value="CABNDNGRPT"/>
</dbReference>
<keyword evidence="2" id="KW-0964">Secreted</keyword>
<dbReference type="Gene3D" id="2.150.10.10">
    <property type="entry name" value="Serralysin-like metalloprotease, C-terminal"/>
    <property type="match status" value="4"/>
</dbReference>
<sequence length="727" mass="74028">MPKGSTLNWRMAHGRVYEAGAVGDDTFNVTGYTATDNVDGGAGNDTVQLTAAGTMDITVPATFLNIENLRGSSGDDTFIVSNARLVGITSIDGGNGNNTIQMKTGEAEVSFANITLTNIQKIAGNAAANIITGSSSGDTIDGGEGDDTINGRDGNDNLTGGLGDDTLMGGAGDDRLTGSDNTDGEDTLVGGTGNDTYVVDGLDDVIDELADNGSGTDTVVANEVTYDLRSDRIRGEVENLTLTGSRNVNGFGTRGDNVITGNDGNNKLYGLEGNDTLIGGQGTDRLEGGAGNDRLDGGTGIDTLLGGIGNDTYVVDDARDIVDERATMLPKNAPNNDTVEASITYSLTGNASIFGVIENLTLTGNTAIDGTGNELDNLITGNGAVNRLYGNEGNDKLVGGAGADILEGGDGNDTLDGGTGADTMSGGDGDDIYIVDDANDVVDESSGTGVDTIMSSVTYSMVRQNGALPQGSIEKLVLTGAANINATGNALANDIKGNDGNNTLDGGAGNDRLEGGAGTDTLKGGKGNDTYVIDSYTDTLDETSGRGSDIDTVEGAMNISFANGSTETPTIRGDIEGIRLMGTGNFNATGNGLNNELTGNSGNNRLDGGLGNDTLTGGKGADSFLFSTALNGTNNVDRITDFNAPEDTILLDHAIFTAAGAVGMIALNAFVSNLTGSATTADQRIIYEMDTGKLFYDADGSGAGAAIQFALLSANLRGLSNKDFVIF</sequence>
<dbReference type="SUPFAM" id="SSF51120">
    <property type="entry name" value="beta-Roll"/>
    <property type="match status" value="5"/>
</dbReference>
<evidence type="ECO:0000256" key="2">
    <source>
        <dbReference type="ARBA" id="ARBA00022525"/>
    </source>
</evidence>
<feature type="region of interest" description="Disordered" evidence="3">
    <location>
        <begin position="138"/>
        <end position="194"/>
    </location>
</feature>
<dbReference type="RefSeq" id="WP_183368462.1">
    <property type="nucleotide sequence ID" value="NZ_JACIEZ010000016.1"/>
</dbReference>
<dbReference type="PANTHER" id="PTHR38340:SF1">
    <property type="entry name" value="S-LAYER PROTEIN"/>
    <property type="match status" value="1"/>
</dbReference>
<dbReference type="Proteomes" id="UP000528286">
    <property type="component" value="Unassembled WGS sequence"/>
</dbReference>
<dbReference type="PANTHER" id="PTHR38340">
    <property type="entry name" value="S-LAYER PROTEIN"/>
    <property type="match status" value="1"/>
</dbReference>
<keyword evidence="5" id="KW-1185">Reference proteome</keyword>
<dbReference type="EMBL" id="JACIEZ010000016">
    <property type="protein sequence ID" value="MBB4067228.1"/>
    <property type="molecule type" value="Genomic_DNA"/>
</dbReference>
<organism evidence="4 5">
    <name type="scientific">Gellertiella hungarica</name>
    <dbReference type="NCBI Taxonomy" id="1572859"/>
    <lineage>
        <taxon>Bacteria</taxon>
        <taxon>Pseudomonadati</taxon>
        <taxon>Pseudomonadota</taxon>
        <taxon>Alphaproteobacteria</taxon>
        <taxon>Hyphomicrobiales</taxon>
        <taxon>Rhizobiaceae</taxon>
        <taxon>Gellertiella</taxon>
    </lineage>
</organism>
<protein>
    <submittedName>
        <fullName evidence="4">Ca2+-binding RTX toxin-like protein</fullName>
    </submittedName>
</protein>
<feature type="compositionally biased region" description="Low complexity" evidence="3">
    <location>
        <begin position="156"/>
        <end position="168"/>
    </location>
</feature>
<gene>
    <name evidence="4" type="ORF">GGR23_004459</name>
</gene>
<dbReference type="GO" id="GO:0005509">
    <property type="term" value="F:calcium ion binding"/>
    <property type="evidence" value="ECO:0007669"/>
    <property type="project" value="InterPro"/>
</dbReference>
<name>A0A7W6J9E6_9HYPH</name>
<dbReference type="InterPro" id="IPR001343">
    <property type="entry name" value="Hemolysn_Ca-bd"/>
</dbReference>
<reference evidence="4 5" key="1">
    <citation type="submission" date="2020-08" db="EMBL/GenBank/DDBJ databases">
        <title>Genomic Encyclopedia of Type Strains, Phase IV (KMG-IV): sequencing the most valuable type-strain genomes for metagenomic binning, comparative biology and taxonomic classification.</title>
        <authorList>
            <person name="Goeker M."/>
        </authorList>
    </citation>
    <scope>NUCLEOTIDE SEQUENCE [LARGE SCALE GENOMIC DNA]</scope>
    <source>
        <strain evidence="4 5">DSM 29853</strain>
    </source>
</reference>
<dbReference type="InterPro" id="IPR050557">
    <property type="entry name" value="RTX_toxin/Mannuronan_C5-epim"/>
</dbReference>
<dbReference type="Pfam" id="PF00353">
    <property type="entry name" value="HemolysinCabind"/>
    <property type="match status" value="8"/>
</dbReference>
<evidence type="ECO:0000256" key="1">
    <source>
        <dbReference type="ARBA" id="ARBA00004613"/>
    </source>
</evidence>